<gene>
    <name evidence="2" type="ORF">GCM10011614_27120</name>
</gene>
<feature type="compositionally biased region" description="Low complexity" evidence="1">
    <location>
        <begin position="64"/>
        <end position="86"/>
    </location>
</feature>
<accession>A0A918PJ26</accession>
<dbReference type="Proteomes" id="UP000648075">
    <property type="component" value="Unassembled WGS sequence"/>
</dbReference>
<reference evidence="2" key="2">
    <citation type="submission" date="2020-09" db="EMBL/GenBank/DDBJ databases">
        <authorList>
            <person name="Sun Q."/>
            <person name="Kim S."/>
        </authorList>
    </citation>
    <scope>NUCLEOTIDE SEQUENCE</scope>
    <source>
        <strain evidence="2">KCTC 32255</strain>
    </source>
</reference>
<evidence type="ECO:0000313" key="2">
    <source>
        <dbReference type="EMBL" id="GGZ10742.1"/>
    </source>
</evidence>
<dbReference type="InterPro" id="IPR009562">
    <property type="entry name" value="DUF1178"/>
</dbReference>
<protein>
    <recommendedName>
        <fullName evidence="4">DUF1178 family protein</fullName>
    </recommendedName>
</protein>
<dbReference type="AlphaFoldDB" id="A0A918PJ26"/>
<comment type="caution">
    <text evidence="2">The sequence shown here is derived from an EMBL/GenBank/DDBJ whole genome shotgun (WGS) entry which is preliminary data.</text>
</comment>
<sequence>MIVYDLACAHGCPRFEGWFRSSDDFDRQLVAGLLCCPACGSASVSKALQAPRLARKGNQLQPVSTPATTPTTSAPEKLPAAPVSGAAPVASGPLPAQAVEMLHKLATMQAEILKHSRDAGPRFAEDARAMHYGEKEAAPIHGQATIEEARELIEEGIEVMPLPFPLVAPDKAN</sequence>
<proteinExistence type="predicted"/>
<evidence type="ECO:0000313" key="3">
    <source>
        <dbReference type="Proteomes" id="UP000648075"/>
    </source>
</evidence>
<evidence type="ECO:0000256" key="1">
    <source>
        <dbReference type="SAM" id="MobiDB-lite"/>
    </source>
</evidence>
<dbReference type="EMBL" id="BMZA01000011">
    <property type="protein sequence ID" value="GGZ10742.1"/>
    <property type="molecule type" value="Genomic_DNA"/>
</dbReference>
<dbReference type="RefSeq" id="WP_189621750.1">
    <property type="nucleotide sequence ID" value="NZ_BMZA01000011.1"/>
</dbReference>
<name>A0A918PJ26_9SPHN</name>
<organism evidence="2 3">
    <name type="scientific">Novosphingobium colocasiae</name>
    <dbReference type="NCBI Taxonomy" id="1256513"/>
    <lineage>
        <taxon>Bacteria</taxon>
        <taxon>Pseudomonadati</taxon>
        <taxon>Pseudomonadota</taxon>
        <taxon>Alphaproteobacteria</taxon>
        <taxon>Sphingomonadales</taxon>
        <taxon>Sphingomonadaceae</taxon>
        <taxon>Novosphingobium</taxon>
    </lineage>
</organism>
<dbReference type="Pfam" id="PF06676">
    <property type="entry name" value="DUF1178"/>
    <property type="match status" value="1"/>
</dbReference>
<evidence type="ECO:0008006" key="4">
    <source>
        <dbReference type="Google" id="ProtNLM"/>
    </source>
</evidence>
<keyword evidence="3" id="KW-1185">Reference proteome</keyword>
<dbReference type="PIRSF" id="PIRSF032131">
    <property type="entry name" value="UCP032131"/>
    <property type="match status" value="1"/>
</dbReference>
<feature type="region of interest" description="Disordered" evidence="1">
    <location>
        <begin position="53"/>
        <end position="86"/>
    </location>
</feature>
<reference evidence="2" key="1">
    <citation type="journal article" date="2014" name="Int. J. Syst. Evol. Microbiol.">
        <title>Complete genome sequence of Corynebacterium casei LMG S-19264T (=DSM 44701T), isolated from a smear-ripened cheese.</title>
        <authorList>
            <consortium name="US DOE Joint Genome Institute (JGI-PGF)"/>
            <person name="Walter F."/>
            <person name="Albersmeier A."/>
            <person name="Kalinowski J."/>
            <person name="Ruckert C."/>
        </authorList>
    </citation>
    <scope>NUCLEOTIDE SEQUENCE</scope>
    <source>
        <strain evidence="2">KCTC 32255</strain>
    </source>
</reference>